<dbReference type="InParanoid" id="A0A200QWW7"/>
<protein>
    <submittedName>
        <fullName evidence="2">F-box associated domain</fullName>
    </submittedName>
</protein>
<dbReference type="Pfam" id="PF08268">
    <property type="entry name" value="FBA_3"/>
    <property type="match status" value="1"/>
</dbReference>
<dbReference type="EMBL" id="MVGT01000940">
    <property type="protein sequence ID" value="OVA14932.1"/>
    <property type="molecule type" value="Genomic_DNA"/>
</dbReference>
<dbReference type="PANTHER" id="PTHR31672:SF3">
    <property type="entry name" value="F-BOX ASSOCIATED UBIQUITINATION EFFECTOR FAMILY PROTEIN"/>
    <property type="match status" value="1"/>
</dbReference>
<dbReference type="Proteomes" id="UP000195402">
    <property type="component" value="Unassembled WGS sequence"/>
</dbReference>
<dbReference type="PANTHER" id="PTHR31672">
    <property type="entry name" value="BNACNNG10540D PROTEIN"/>
    <property type="match status" value="1"/>
</dbReference>
<dbReference type="OrthoDB" id="5314306at2759"/>
<dbReference type="AlphaFoldDB" id="A0A200QWW7"/>
<evidence type="ECO:0000313" key="3">
    <source>
        <dbReference type="Proteomes" id="UP000195402"/>
    </source>
</evidence>
<reference evidence="2 3" key="1">
    <citation type="journal article" date="2017" name="Mol. Plant">
        <title>The Genome of Medicinal Plant Macleaya cordata Provides New Insights into Benzylisoquinoline Alkaloids Metabolism.</title>
        <authorList>
            <person name="Liu X."/>
            <person name="Liu Y."/>
            <person name="Huang P."/>
            <person name="Ma Y."/>
            <person name="Qing Z."/>
            <person name="Tang Q."/>
            <person name="Cao H."/>
            <person name="Cheng P."/>
            <person name="Zheng Y."/>
            <person name="Yuan Z."/>
            <person name="Zhou Y."/>
            <person name="Liu J."/>
            <person name="Tang Z."/>
            <person name="Zhuo Y."/>
            <person name="Zhang Y."/>
            <person name="Yu L."/>
            <person name="Huang J."/>
            <person name="Yang P."/>
            <person name="Peng Q."/>
            <person name="Zhang J."/>
            <person name="Jiang W."/>
            <person name="Zhang Z."/>
            <person name="Lin K."/>
            <person name="Ro D.K."/>
            <person name="Chen X."/>
            <person name="Xiong X."/>
            <person name="Shang Y."/>
            <person name="Huang S."/>
            <person name="Zeng J."/>
        </authorList>
    </citation>
    <scope>NUCLEOTIDE SEQUENCE [LARGE SCALE GENOMIC DNA]</scope>
    <source>
        <strain evidence="3">cv. BLH2017</strain>
        <tissue evidence="2">Root</tissue>
    </source>
</reference>
<proteinExistence type="predicted"/>
<dbReference type="InterPro" id="IPR013187">
    <property type="entry name" value="F-box-assoc_dom_typ3"/>
</dbReference>
<gene>
    <name evidence="2" type="ORF">BVC80_8951g36</name>
</gene>
<evidence type="ECO:0000313" key="2">
    <source>
        <dbReference type="EMBL" id="OVA14932.1"/>
    </source>
</evidence>
<name>A0A200QWW7_MACCD</name>
<feature type="domain" description="F-box associated beta-propeller type 3" evidence="1">
    <location>
        <begin position="65"/>
        <end position="244"/>
    </location>
</feature>
<comment type="caution">
    <text evidence="2">The sequence shown here is derived from an EMBL/GenBank/DDBJ whole genome shotgun (WGS) entry which is preliminary data.</text>
</comment>
<accession>A0A200QWW7</accession>
<dbReference type="InterPro" id="IPR050796">
    <property type="entry name" value="SCF_F-box_component"/>
</dbReference>
<sequence>MGENSSTEDSGAPKDDLTRKRRITCSSNTDKFITVFPHDVVFDFGVTLEVKEFFTTPFTFSGITFPNTMLHSVKGLICFIDLGSRLLYICNPTARESRQLPNLSHKHRNGKIGYGFGYSHPSSSSPEDLVYKVVIVLSSGCLCCDSKNPVVNNCLIHTLGSDSWRKIESPKYPLLDDSVFVDGVMYWIIRSKVDGLVIIVSFDVGGEVFGEVSPPIEISSAPNQGEKFVQLVNFNGSLCLVDWILADDEDSPGSVKELNVWKMLKQESDTMKNTGFESRWVLEHHCEILDLFSIDQRGILDIPYCEMSLTMQILQIQNGKILFRCAFNGLYSYDMDIQGFEKVSGDSLSNTYVQSTFYEHSLVPLFKAGRILIISKDPIYQAEAPIETLRAKKFDLDDEAREGDKEKLGMEGMLFLGIIFPCFMFGSTRNRNKIPVTFLFQCLVHAGIGI</sequence>
<dbReference type="NCBIfam" id="TIGR01640">
    <property type="entry name" value="F_box_assoc_1"/>
    <property type="match status" value="1"/>
</dbReference>
<evidence type="ECO:0000259" key="1">
    <source>
        <dbReference type="Pfam" id="PF08268"/>
    </source>
</evidence>
<organism evidence="2 3">
    <name type="scientific">Macleaya cordata</name>
    <name type="common">Five-seeded plume-poppy</name>
    <name type="synonym">Bocconia cordata</name>
    <dbReference type="NCBI Taxonomy" id="56857"/>
    <lineage>
        <taxon>Eukaryota</taxon>
        <taxon>Viridiplantae</taxon>
        <taxon>Streptophyta</taxon>
        <taxon>Embryophyta</taxon>
        <taxon>Tracheophyta</taxon>
        <taxon>Spermatophyta</taxon>
        <taxon>Magnoliopsida</taxon>
        <taxon>Ranunculales</taxon>
        <taxon>Papaveraceae</taxon>
        <taxon>Papaveroideae</taxon>
        <taxon>Macleaya</taxon>
    </lineage>
</organism>
<keyword evidence="3" id="KW-1185">Reference proteome</keyword>
<dbReference type="InterPro" id="IPR017451">
    <property type="entry name" value="F-box-assoc_interact_dom"/>
</dbReference>